<feature type="domain" description="GST N-terminal" evidence="1">
    <location>
        <begin position="4"/>
        <end position="91"/>
    </location>
</feature>
<dbReference type="SUPFAM" id="SSF52833">
    <property type="entry name" value="Thioredoxin-like"/>
    <property type="match status" value="1"/>
</dbReference>
<dbReference type="Proteomes" id="UP000185678">
    <property type="component" value="Unassembled WGS sequence"/>
</dbReference>
<evidence type="ECO:0000313" key="2">
    <source>
        <dbReference type="EMBL" id="SIS72643.1"/>
    </source>
</evidence>
<dbReference type="EMBL" id="FTOA01000003">
    <property type="protein sequence ID" value="SIS72643.1"/>
    <property type="molecule type" value="Genomic_DNA"/>
</dbReference>
<evidence type="ECO:0000313" key="3">
    <source>
        <dbReference type="Proteomes" id="UP000185678"/>
    </source>
</evidence>
<gene>
    <name evidence="2" type="ORF">SAMN05421779_103301</name>
</gene>
<dbReference type="InterPro" id="IPR004045">
    <property type="entry name" value="Glutathione_S-Trfase_N"/>
</dbReference>
<keyword evidence="2" id="KW-0808">Transferase</keyword>
<dbReference type="AlphaFoldDB" id="A0A1N7LFR4"/>
<dbReference type="Pfam" id="PF13409">
    <property type="entry name" value="GST_N_2"/>
    <property type="match status" value="1"/>
</dbReference>
<sequence>MSLPSLSLLLSFASPFANKVMKSARYLDIPLEYIEEAPYDSTERLLSANPLSKVPALLIGAWPDGGSPEPQTIFDSAVICHTLEQLAQQVGRSQELLPARGPGRWRALRDEALCDGISEAALLLTIEGRRPPEQQSESWQERWQAAIWRGLADLDQRQDEIAAGAALPRIALGAALDYLDLRHADRIDWRSRHPALEALALRP</sequence>
<dbReference type="Gene3D" id="1.20.1050.10">
    <property type="match status" value="1"/>
</dbReference>
<accession>A0A1N7LFR4</accession>
<name>A0A1N7LFR4_9PROT</name>
<reference evidence="2 3" key="1">
    <citation type="submission" date="2017-01" db="EMBL/GenBank/DDBJ databases">
        <authorList>
            <person name="Mah S.A."/>
            <person name="Swanson W.J."/>
            <person name="Moy G.W."/>
            <person name="Vacquier V.D."/>
        </authorList>
    </citation>
    <scope>NUCLEOTIDE SEQUENCE [LARGE SCALE GENOMIC DNA]</scope>
    <source>
        <strain evidence="2 3">DSM 11589</strain>
    </source>
</reference>
<protein>
    <submittedName>
        <fullName evidence="2">Glutathione S-transferase</fullName>
    </submittedName>
</protein>
<dbReference type="RefSeq" id="WP_084194717.1">
    <property type="nucleotide sequence ID" value="NZ_FTOA01000003.1"/>
</dbReference>
<organism evidence="2 3">
    <name type="scientific">Insolitispirillum peregrinum</name>
    <dbReference type="NCBI Taxonomy" id="80876"/>
    <lineage>
        <taxon>Bacteria</taxon>
        <taxon>Pseudomonadati</taxon>
        <taxon>Pseudomonadota</taxon>
        <taxon>Alphaproteobacteria</taxon>
        <taxon>Rhodospirillales</taxon>
        <taxon>Novispirillaceae</taxon>
        <taxon>Insolitispirillum</taxon>
    </lineage>
</organism>
<dbReference type="STRING" id="80876.SAMN05421779_103301"/>
<dbReference type="OrthoDB" id="9795329at2"/>
<proteinExistence type="predicted"/>
<keyword evidence="3" id="KW-1185">Reference proteome</keyword>
<dbReference type="InterPro" id="IPR036249">
    <property type="entry name" value="Thioredoxin-like_sf"/>
</dbReference>
<dbReference type="GO" id="GO:0016740">
    <property type="term" value="F:transferase activity"/>
    <property type="evidence" value="ECO:0007669"/>
    <property type="project" value="UniProtKB-KW"/>
</dbReference>
<dbReference type="PROSITE" id="PS50404">
    <property type="entry name" value="GST_NTER"/>
    <property type="match status" value="1"/>
</dbReference>
<dbReference type="Gene3D" id="3.40.30.10">
    <property type="entry name" value="Glutaredoxin"/>
    <property type="match status" value="1"/>
</dbReference>
<evidence type="ECO:0000259" key="1">
    <source>
        <dbReference type="PROSITE" id="PS50404"/>
    </source>
</evidence>